<comment type="function">
    <text evidence="1 8">Attaches a formyl group to the free amino group of methionyl-tRNA(fMet). The formyl group appears to play a dual role in the initiator identity of N-formylmethionyl-tRNA by promoting its recognition by IF2 and preventing the misappropriation of this tRNA by the elongation apparatus.</text>
</comment>
<dbReference type="InterPro" id="IPR002376">
    <property type="entry name" value="Formyl_transf_N"/>
</dbReference>
<evidence type="ECO:0000256" key="5">
    <source>
        <dbReference type="ARBA" id="ARBA00022679"/>
    </source>
</evidence>
<dbReference type="Pfam" id="PF02911">
    <property type="entry name" value="Formyl_trans_C"/>
    <property type="match status" value="1"/>
</dbReference>
<evidence type="ECO:0000256" key="8">
    <source>
        <dbReference type="HAMAP-Rule" id="MF_00182"/>
    </source>
</evidence>
<dbReference type="Proteomes" id="UP000477680">
    <property type="component" value="Chromosome"/>
</dbReference>
<evidence type="ECO:0000256" key="2">
    <source>
        <dbReference type="ARBA" id="ARBA00010699"/>
    </source>
</evidence>
<dbReference type="PANTHER" id="PTHR11138:SF5">
    <property type="entry name" value="METHIONYL-TRNA FORMYLTRANSFERASE, MITOCHONDRIAL"/>
    <property type="match status" value="1"/>
</dbReference>
<feature type="binding site" evidence="8">
    <location>
        <begin position="114"/>
        <end position="117"/>
    </location>
    <ligand>
        <name>(6S)-5,6,7,8-tetrahydrofolate</name>
        <dbReference type="ChEBI" id="CHEBI:57453"/>
    </ligand>
</feature>
<dbReference type="InterPro" id="IPR005794">
    <property type="entry name" value="Fmt"/>
</dbReference>
<dbReference type="SUPFAM" id="SSF53328">
    <property type="entry name" value="Formyltransferase"/>
    <property type="match status" value="1"/>
</dbReference>
<dbReference type="SUPFAM" id="SSF50486">
    <property type="entry name" value="FMT C-terminal domain-like"/>
    <property type="match status" value="1"/>
</dbReference>
<proteinExistence type="inferred from homology"/>
<dbReference type="NCBIfam" id="TIGR00460">
    <property type="entry name" value="fmt"/>
    <property type="match status" value="1"/>
</dbReference>
<dbReference type="AlphaFoldDB" id="A0A6C0U2G7"/>
<comment type="catalytic activity">
    <reaction evidence="7 8">
        <text>L-methionyl-tRNA(fMet) + (6R)-10-formyltetrahydrofolate = N-formyl-L-methionyl-tRNA(fMet) + (6S)-5,6,7,8-tetrahydrofolate + H(+)</text>
        <dbReference type="Rhea" id="RHEA:24380"/>
        <dbReference type="Rhea" id="RHEA-COMP:9952"/>
        <dbReference type="Rhea" id="RHEA-COMP:9953"/>
        <dbReference type="ChEBI" id="CHEBI:15378"/>
        <dbReference type="ChEBI" id="CHEBI:57453"/>
        <dbReference type="ChEBI" id="CHEBI:78530"/>
        <dbReference type="ChEBI" id="CHEBI:78844"/>
        <dbReference type="ChEBI" id="CHEBI:195366"/>
        <dbReference type="EC" id="2.1.2.9"/>
    </reaction>
</comment>
<dbReference type="GO" id="GO:0004479">
    <property type="term" value="F:methionyl-tRNA formyltransferase activity"/>
    <property type="evidence" value="ECO:0007669"/>
    <property type="project" value="UniProtKB-UniRule"/>
</dbReference>
<dbReference type="EMBL" id="CP048711">
    <property type="protein sequence ID" value="QIB65659.1"/>
    <property type="molecule type" value="Genomic_DNA"/>
</dbReference>
<dbReference type="InterPro" id="IPR001555">
    <property type="entry name" value="GART_AS"/>
</dbReference>
<comment type="similarity">
    <text evidence="2 8">Belongs to the Fmt family.</text>
</comment>
<dbReference type="InterPro" id="IPR036477">
    <property type="entry name" value="Formyl_transf_N_sf"/>
</dbReference>
<dbReference type="KEGG" id="kim:G3T16_09795"/>
<dbReference type="InterPro" id="IPR005793">
    <property type="entry name" value="Formyl_trans_C"/>
</dbReference>
<gene>
    <name evidence="8 11" type="primary">fmt</name>
    <name evidence="11" type="ORF">G3T16_09795</name>
</gene>
<evidence type="ECO:0000256" key="6">
    <source>
        <dbReference type="ARBA" id="ARBA00022917"/>
    </source>
</evidence>
<keyword evidence="6 8" id="KW-0648">Protein biosynthesis</keyword>
<dbReference type="InterPro" id="IPR044135">
    <property type="entry name" value="Met-tRNA-FMT_C"/>
</dbReference>
<evidence type="ECO:0000313" key="12">
    <source>
        <dbReference type="Proteomes" id="UP000477680"/>
    </source>
</evidence>
<dbReference type="HAMAP" id="MF_00182">
    <property type="entry name" value="Formyl_trans"/>
    <property type="match status" value="1"/>
</dbReference>
<sequence>MPAKPLRVIFAGTPEFAATHLRALLDSPHTIVAVYTQPDRRAGRGKKLQASPVKLCAREAGLAVEQPPGLRDPAAQAHLTALQADVMVVVAYGLLLPQPVLEAPRFGCINVHASLLPRWRGAAPIQRAIAAGDRESGITIMQMDAGLDTGAMLATARCPIGPRTTAAGLHDSLAKLGPPLLLSVLADLPAALTTAVPQNDAAATYAHKLTKAEANLDWHLDAATLARAVRAFNPFPVCYSSLRGERVRIWQATALEDTATGLVPGTIVRADSTGIVVACGEGALRLEVLQLAGGKPLDSGELLHARAALFGAGEQFDPPAPEPG</sequence>
<evidence type="ECO:0000313" key="11">
    <source>
        <dbReference type="EMBL" id="QIB65659.1"/>
    </source>
</evidence>
<dbReference type="PANTHER" id="PTHR11138">
    <property type="entry name" value="METHIONYL-TRNA FORMYLTRANSFERASE"/>
    <property type="match status" value="1"/>
</dbReference>
<dbReference type="Gene3D" id="3.10.25.10">
    <property type="entry name" value="Formyl transferase, C-terminal domain"/>
    <property type="match status" value="1"/>
</dbReference>
<dbReference type="CDD" id="cd08704">
    <property type="entry name" value="Met_tRNA_FMT_C"/>
    <property type="match status" value="1"/>
</dbReference>
<feature type="domain" description="Formyl transferase N-terminal" evidence="9">
    <location>
        <begin position="8"/>
        <end position="185"/>
    </location>
</feature>
<dbReference type="CDD" id="cd08646">
    <property type="entry name" value="FMT_core_Met-tRNA-FMT_N"/>
    <property type="match status" value="1"/>
</dbReference>
<evidence type="ECO:0000256" key="1">
    <source>
        <dbReference type="ARBA" id="ARBA00002606"/>
    </source>
</evidence>
<evidence type="ECO:0000256" key="7">
    <source>
        <dbReference type="ARBA" id="ARBA00048558"/>
    </source>
</evidence>
<keyword evidence="5 8" id="KW-0808">Transferase</keyword>
<evidence type="ECO:0000259" key="9">
    <source>
        <dbReference type="Pfam" id="PF00551"/>
    </source>
</evidence>
<dbReference type="InterPro" id="IPR041711">
    <property type="entry name" value="Met-tRNA-FMT_N"/>
</dbReference>
<evidence type="ECO:0000256" key="3">
    <source>
        <dbReference type="ARBA" id="ARBA00012261"/>
    </source>
</evidence>
<feature type="domain" description="Formyl transferase C-terminal" evidence="10">
    <location>
        <begin position="208"/>
        <end position="303"/>
    </location>
</feature>
<reference evidence="11 12" key="1">
    <citation type="submission" date="2020-02" db="EMBL/GenBank/DDBJ databases">
        <title>Genome sequencing for Kineobactrum sp. M2.</title>
        <authorList>
            <person name="Park S.-J."/>
        </authorList>
    </citation>
    <scope>NUCLEOTIDE SEQUENCE [LARGE SCALE GENOMIC DNA]</scope>
    <source>
        <strain evidence="11 12">M2</strain>
    </source>
</reference>
<dbReference type="RefSeq" id="WP_163495043.1">
    <property type="nucleotide sequence ID" value="NZ_CP048711.1"/>
</dbReference>
<dbReference type="GO" id="GO:0005829">
    <property type="term" value="C:cytosol"/>
    <property type="evidence" value="ECO:0007669"/>
    <property type="project" value="TreeGrafter"/>
</dbReference>
<protein>
    <recommendedName>
        <fullName evidence="4 8">Methionyl-tRNA formyltransferase</fullName>
        <ecNumber evidence="3 8">2.1.2.9</ecNumber>
    </recommendedName>
</protein>
<name>A0A6C0U2G7_9GAMM</name>
<dbReference type="InterPro" id="IPR037022">
    <property type="entry name" value="Formyl_trans_C_sf"/>
</dbReference>
<evidence type="ECO:0000259" key="10">
    <source>
        <dbReference type="Pfam" id="PF02911"/>
    </source>
</evidence>
<evidence type="ECO:0000256" key="4">
    <source>
        <dbReference type="ARBA" id="ARBA00016014"/>
    </source>
</evidence>
<dbReference type="PROSITE" id="PS00373">
    <property type="entry name" value="GART"/>
    <property type="match status" value="1"/>
</dbReference>
<dbReference type="InterPro" id="IPR011034">
    <property type="entry name" value="Formyl_transferase-like_C_sf"/>
</dbReference>
<keyword evidence="12" id="KW-1185">Reference proteome</keyword>
<dbReference type="Pfam" id="PF00551">
    <property type="entry name" value="Formyl_trans_N"/>
    <property type="match status" value="1"/>
</dbReference>
<organism evidence="11 12">
    <name type="scientific">Kineobactrum salinum</name>
    <dbReference type="NCBI Taxonomy" id="2708301"/>
    <lineage>
        <taxon>Bacteria</taxon>
        <taxon>Pseudomonadati</taxon>
        <taxon>Pseudomonadota</taxon>
        <taxon>Gammaproteobacteria</taxon>
        <taxon>Cellvibrionales</taxon>
        <taxon>Halieaceae</taxon>
        <taxon>Kineobactrum</taxon>
    </lineage>
</organism>
<dbReference type="EC" id="2.1.2.9" evidence="3 8"/>
<accession>A0A6C0U2G7</accession>
<dbReference type="Gene3D" id="3.40.50.170">
    <property type="entry name" value="Formyl transferase, N-terminal domain"/>
    <property type="match status" value="1"/>
</dbReference>